<evidence type="ECO:0000256" key="1">
    <source>
        <dbReference type="ARBA" id="ARBA00022630"/>
    </source>
</evidence>
<dbReference type="InterPro" id="IPR051260">
    <property type="entry name" value="Diverse_substr_monoxygenases"/>
</dbReference>
<evidence type="ECO:0000256" key="2">
    <source>
        <dbReference type="ARBA" id="ARBA00022643"/>
    </source>
</evidence>
<accession>A0A100WDU2</accession>
<organism evidence="5 6">
    <name type="scientific">Mycolicibacterium canariasense</name>
    <name type="common">Mycobacterium canariasense</name>
    <dbReference type="NCBI Taxonomy" id="228230"/>
    <lineage>
        <taxon>Bacteria</taxon>
        <taxon>Bacillati</taxon>
        <taxon>Actinomycetota</taxon>
        <taxon>Actinomycetes</taxon>
        <taxon>Mycobacteriales</taxon>
        <taxon>Mycobacteriaceae</taxon>
        <taxon>Mycolicibacterium</taxon>
    </lineage>
</organism>
<comment type="caution">
    <text evidence="5">The sequence shown here is derived from an EMBL/GenBank/DDBJ whole genome shotgun (WGS) entry which is preliminary data.</text>
</comment>
<keyword evidence="2" id="KW-0288">FMN</keyword>
<dbReference type="EMBL" id="BCSY01000057">
    <property type="protein sequence ID" value="GAS96734.1"/>
    <property type="molecule type" value="Genomic_DNA"/>
</dbReference>
<name>A0A100WDU2_MYCCR</name>
<keyword evidence="6" id="KW-1185">Reference proteome</keyword>
<evidence type="ECO:0000256" key="4">
    <source>
        <dbReference type="ARBA" id="ARBA00023033"/>
    </source>
</evidence>
<reference evidence="6" key="2">
    <citation type="submission" date="2016-02" db="EMBL/GenBank/DDBJ databases">
        <title>Draft genome sequence of five rapidly growing Mycobacterium species.</title>
        <authorList>
            <person name="Katahira K."/>
            <person name="Gotou Y."/>
            <person name="Iida K."/>
            <person name="Ogura Y."/>
            <person name="Hayashi T."/>
        </authorList>
    </citation>
    <scope>NUCLEOTIDE SEQUENCE [LARGE SCALE GENOMIC DNA]</scope>
    <source>
        <strain evidence="6">JCM15298</strain>
    </source>
</reference>
<sequence length="84" mass="9159">MLLPQYVGTAAQVADQIEESFRAGEADGVMVSAAQSPGTFNDFVDYVVPELQRRGLFRTEYQGDTLRDHLGLSSTTERVAHAVA</sequence>
<protein>
    <submittedName>
        <fullName evidence="5">Putative FMNH2-dependent monooxygenase component</fullName>
    </submittedName>
</protein>
<keyword evidence="4 5" id="KW-0503">Monooxygenase</keyword>
<keyword evidence="3" id="KW-0560">Oxidoreductase</keyword>
<evidence type="ECO:0000256" key="3">
    <source>
        <dbReference type="ARBA" id="ARBA00023002"/>
    </source>
</evidence>
<evidence type="ECO:0000313" key="5">
    <source>
        <dbReference type="EMBL" id="GAS96734.1"/>
    </source>
</evidence>
<reference evidence="6" key="1">
    <citation type="journal article" date="2016" name="Genome Announc.">
        <title>Draft Genome Sequences of Five Rapidly Growing Mycobacterium Species, M. thermoresistibile, M. fortuitum subsp. acetamidolyticum, M. canariasense, M. brisbanense, and M. novocastrense.</title>
        <authorList>
            <person name="Katahira K."/>
            <person name="Ogura Y."/>
            <person name="Gotoh Y."/>
            <person name="Hayashi T."/>
        </authorList>
    </citation>
    <scope>NUCLEOTIDE SEQUENCE [LARGE SCALE GENOMIC DNA]</scope>
    <source>
        <strain evidence="6">JCM15298</strain>
    </source>
</reference>
<dbReference type="STRING" id="228230.RMCC_3700"/>
<dbReference type="GO" id="GO:0004497">
    <property type="term" value="F:monooxygenase activity"/>
    <property type="evidence" value="ECO:0007669"/>
    <property type="project" value="UniProtKB-KW"/>
</dbReference>
<dbReference type="InterPro" id="IPR036661">
    <property type="entry name" value="Luciferase-like_sf"/>
</dbReference>
<evidence type="ECO:0000313" key="6">
    <source>
        <dbReference type="Proteomes" id="UP000069443"/>
    </source>
</evidence>
<dbReference type="PANTHER" id="PTHR30011:SF16">
    <property type="entry name" value="C2H2 FINGER DOMAIN TRANSCRIPTION FACTOR (EUROFUNG)-RELATED"/>
    <property type="match status" value="1"/>
</dbReference>
<dbReference type="Proteomes" id="UP000069443">
    <property type="component" value="Unassembled WGS sequence"/>
</dbReference>
<dbReference type="PANTHER" id="PTHR30011">
    <property type="entry name" value="ALKANESULFONATE MONOOXYGENASE-RELATED"/>
    <property type="match status" value="1"/>
</dbReference>
<dbReference type="Gene3D" id="3.20.20.30">
    <property type="entry name" value="Luciferase-like domain"/>
    <property type="match status" value="1"/>
</dbReference>
<dbReference type="AlphaFoldDB" id="A0A100WDU2"/>
<dbReference type="GO" id="GO:0016705">
    <property type="term" value="F:oxidoreductase activity, acting on paired donors, with incorporation or reduction of molecular oxygen"/>
    <property type="evidence" value="ECO:0007669"/>
    <property type="project" value="InterPro"/>
</dbReference>
<gene>
    <name evidence="5" type="ORF">RMCC_3700</name>
</gene>
<proteinExistence type="predicted"/>
<keyword evidence="1" id="KW-0285">Flavoprotein</keyword>
<dbReference type="SUPFAM" id="SSF51679">
    <property type="entry name" value="Bacterial luciferase-like"/>
    <property type="match status" value="1"/>
</dbReference>